<dbReference type="GO" id="GO:0005776">
    <property type="term" value="C:autophagosome"/>
    <property type="evidence" value="ECO:0007669"/>
    <property type="project" value="TreeGrafter"/>
</dbReference>
<dbReference type="GO" id="GO:0061507">
    <property type="term" value="F:2',3'-cyclic GMP-AMP binding"/>
    <property type="evidence" value="ECO:0007669"/>
    <property type="project" value="TreeGrafter"/>
</dbReference>
<dbReference type="CDD" id="cd12146">
    <property type="entry name" value="STING_C"/>
    <property type="match status" value="1"/>
</dbReference>
<gene>
    <name evidence="2" type="ORF">AMK59_2527</name>
</gene>
<dbReference type="GO" id="GO:0045087">
    <property type="term" value="P:innate immune response"/>
    <property type="evidence" value="ECO:0007669"/>
    <property type="project" value="TreeGrafter"/>
</dbReference>
<name>A0A0T6BH49_9SCAR</name>
<protein>
    <recommendedName>
        <fullName evidence="1">STING ligand-binding domain-containing protein</fullName>
    </recommendedName>
</protein>
<dbReference type="OrthoDB" id="6053839at2759"/>
<dbReference type="EMBL" id="LJIG01000263">
    <property type="protein sequence ID" value="KRT86677.1"/>
    <property type="molecule type" value="Genomic_DNA"/>
</dbReference>
<sequence length="193" mass="21940">MAYSFYHGYLQIVLPHKGTEQKGIKELIGDFEAREGVTFGYKKLLVLIPLSLHCPATVEGKSDIVESSKSLGEVILSRAGVNRRVYKNTAYKIKVNSREKMYVCVEYATPLQTLHDIVSHRHEHTNDYALQRKELVLQFYLTCQALLNNDPDCKDCCDLIFFDDKTENGDDVDVGKVVLDHINKGKAKCKKNE</sequence>
<dbReference type="PANTHER" id="PTHR34339">
    <property type="entry name" value="STIMULATOR OF INTERFERON GENES PROTEIN"/>
    <property type="match status" value="1"/>
</dbReference>
<dbReference type="GO" id="GO:0000045">
    <property type="term" value="P:autophagosome assembly"/>
    <property type="evidence" value="ECO:0007669"/>
    <property type="project" value="TreeGrafter"/>
</dbReference>
<dbReference type="InterPro" id="IPR038623">
    <property type="entry name" value="STING_C_sf"/>
</dbReference>
<dbReference type="Proteomes" id="UP000051574">
    <property type="component" value="Unassembled WGS sequence"/>
</dbReference>
<organism evidence="2 3">
    <name type="scientific">Oryctes borbonicus</name>
    <dbReference type="NCBI Taxonomy" id="1629725"/>
    <lineage>
        <taxon>Eukaryota</taxon>
        <taxon>Metazoa</taxon>
        <taxon>Ecdysozoa</taxon>
        <taxon>Arthropoda</taxon>
        <taxon>Hexapoda</taxon>
        <taxon>Insecta</taxon>
        <taxon>Pterygota</taxon>
        <taxon>Neoptera</taxon>
        <taxon>Endopterygota</taxon>
        <taxon>Coleoptera</taxon>
        <taxon>Polyphaga</taxon>
        <taxon>Scarabaeiformia</taxon>
        <taxon>Scarabaeidae</taxon>
        <taxon>Dynastinae</taxon>
        <taxon>Oryctes</taxon>
    </lineage>
</organism>
<dbReference type="InterPro" id="IPR029158">
    <property type="entry name" value="STING"/>
</dbReference>
<proteinExistence type="predicted"/>
<dbReference type="GO" id="GO:0005789">
    <property type="term" value="C:endoplasmic reticulum membrane"/>
    <property type="evidence" value="ECO:0007669"/>
    <property type="project" value="TreeGrafter"/>
</dbReference>
<reference evidence="2 3" key="1">
    <citation type="submission" date="2015-09" db="EMBL/GenBank/DDBJ databases">
        <title>Draft genome of the scarab beetle Oryctes borbonicus.</title>
        <authorList>
            <person name="Meyer J.M."/>
            <person name="Markov G.V."/>
            <person name="Baskaran P."/>
            <person name="Herrmann M."/>
            <person name="Sommer R.J."/>
            <person name="Roedelsperger C."/>
        </authorList>
    </citation>
    <scope>NUCLEOTIDE SEQUENCE [LARGE SCALE GENOMIC DNA]</scope>
    <source>
        <strain evidence="2">OB123</strain>
        <tissue evidence="2">Whole animal</tissue>
    </source>
</reference>
<dbReference type="AlphaFoldDB" id="A0A0T6BH49"/>
<dbReference type="InterPro" id="IPR033952">
    <property type="entry name" value="STING_C"/>
</dbReference>
<dbReference type="GO" id="GO:0016239">
    <property type="term" value="P:positive regulation of macroautophagy"/>
    <property type="evidence" value="ECO:0007669"/>
    <property type="project" value="TreeGrafter"/>
</dbReference>
<evidence type="ECO:0000259" key="1">
    <source>
        <dbReference type="Pfam" id="PF15009"/>
    </source>
</evidence>
<dbReference type="Gene3D" id="3.40.50.12100">
    <property type="entry name" value="Stimulator of interferon genes protein"/>
    <property type="match status" value="1"/>
</dbReference>
<dbReference type="GO" id="GO:0061709">
    <property type="term" value="P:reticulophagy"/>
    <property type="evidence" value="ECO:0007669"/>
    <property type="project" value="TreeGrafter"/>
</dbReference>
<dbReference type="GO" id="GO:0035438">
    <property type="term" value="F:cyclic-di-GMP binding"/>
    <property type="evidence" value="ECO:0007669"/>
    <property type="project" value="InterPro"/>
</dbReference>
<evidence type="ECO:0000313" key="3">
    <source>
        <dbReference type="Proteomes" id="UP000051574"/>
    </source>
</evidence>
<evidence type="ECO:0000313" key="2">
    <source>
        <dbReference type="EMBL" id="KRT86677.1"/>
    </source>
</evidence>
<dbReference type="PANTHER" id="PTHR34339:SF1">
    <property type="entry name" value="STIMULATOR OF INTERFERON GENES PROTEIN"/>
    <property type="match status" value="1"/>
</dbReference>
<dbReference type="GO" id="GO:0002218">
    <property type="term" value="P:activation of innate immune response"/>
    <property type="evidence" value="ECO:0007669"/>
    <property type="project" value="InterPro"/>
</dbReference>
<dbReference type="GO" id="GO:0032481">
    <property type="term" value="P:positive regulation of type I interferon production"/>
    <property type="evidence" value="ECO:0007669"/>
    <property type="project" value="InterPro"/>
</dbReference>
<dbReference type="InterPro" id="IPR055432">
    <property type="entry name" value="STING_LBD"/>
</dbReference>
<feature type="domain" description="STING ligand-binding" evidence="1">
    <location>
        <begin position="1"/>
        <end position="184"/>
    </location>
</feature>
<dbReference type="Pfam" id="PF15009">
    <property type="entry name" value="STING_LBD"/>
    <property type="match status" value="1"/>
</dbReference>
<accession>A0A0T6BH49</accession>
<keyword evidence="3" id="KW-1185">Reference proteome</keyword>
<comment type="caution">
    <text evidence="2">The sequence shown here is derived from an EMBL/GenBank/DDBJ whole genome shotgun (WGS) entry which is preliminary data.</text>
</comment>